<name>A0A058ZGK7_FONAL</name>
<keyword evidence="3" id="KW-1185">Reference proteome</keyword>
<evidence type="ECO:0000313" key="2">
    <source>
        <dbReference type="EMBL" id="KCV73464.1"/>
    </source>
</evidence>
<organism evidence="2">
    <name type="scientific">Fonticula alba</name>
    <name type="common">Slime mold</name>
    <dbReference type="NCBI Taxonomy" id="691883"/>
    <lineage>
        <taxon>Eukaryota</taxon>
        <taxon>Rotosphaerida</taxon>
        <taxon>Fonticulaceae</taxon>
        <taxon>Fonticula</taxon>
    </lineage>
</organism>
<feature type="compositionally biased region" description="Low complexity" evidence="1">
    <location>
        <begin position="172"/>
        <end position="183"/>
    </location>
</feature>
<accession>A0A058ZGK7</accession>
<proteinExistence type="predicted"/>
<sequence>MLAHQTRPRCFGPVPIAMTSKPGSMASPTQAMGHLRPPARASAEACCQAGAGWPRPAARLHVWPAPSKSARRMLSWHHGQPQAPSACSDPPVGWPLSDASPPLFFPHTASQIAPSGAPAPLTLHRRSRHLSQPAWQARSSHHGRTCVLSPHRHRCDGPLPARGRALRGRHGGTTTPTDDPGVR</sequence>
<feature type="compositionally biased region" description="Basic residues" evidence="1">
    <location>
        <begin position="139"/>
        <end position="154"/>
    </location>
</feature>
<dbReference type="AlphaFoldDB" id="A0A058ZGK7"/>
<dbReference type="EMBL" id="KB932201">
    <property type="protein sequence ID" value="KCV73464.1"/>
    <property type="molecule type" value="Genomic_DNA"/>
</dbReference>
<feature type="region of interest" description="Disordered" evidence="1">
    <location>
        <begin position="13"/>
        <end position="34"/>
    </location>
</feature>
<gene>
    <name evidence="2" type="ORF">H696_01003</name>
</gene>
<dbReference type="Proteomes" id="UP000030693">
    <property type="component" value="Unassembled WGS sequence"/>
</dbReference>
<dbReference type="GeneID" id="20525728"/>
<evidence type="ECO:0000256" key="1">
    <source>
        <dbReference type="SAM" id="MobiDB-lite"/>
    </source>
</evidence>
<dbReference type="RefSeq" id="XP_009493165.1">
    <property type="nucleotide sequence ID" value="XM_009494890.1"/>
</dbReference>
<protein>
    <submittedName>
        <fullName evidence="2">Uncharacterized protein</fullName>
    </submittedName>
</protein>
<feature type="region of interest" description="Disordered" evidence="1">
    <location>
        <begin position="129"/>
        <end position="183"/>
    </location>
</feature>
<evidence type="ECO:0000313" key="3">
    <source>
        <dbReference type="Proteomes" id="UP000030693"/>
    </source>
</evidence>
<reference evidence="2" key="1">
    <citation type="submission" date="2013-04" db="EMBL/GenBank/DDBJ databases">
        <title>The Genome Sequence of Fonticula alba ATCC 38817.</title>
        <authorList>
            <consortium name="The Broad Institute Genomics Platform"/>
            <person name="Russ C."/>
            <person name="Cuomo C."/>
            <person name="Burger G."/>
            <person name="Gray M.W."/>
            <person name="Holland P.W.H."/>
            <person name="King N."/>
            <person name="Lang F.B.F."/>
            <person name="Roger A.J."/>
            <person name="Ruiz-Trillo I."/>
            <person name="Brown M."/>
            <person name="Walker B."/>
            <person name="Young S."/>
            <person name="Zeng Q."/>
            <person name="Gargeya S."/>
            <person name="Fitzgerald M."/>
            <person name="Haas B."/>
            <person name="Abouelleil A."/>
            <person name="Allen A.W."/>
            <person name="Alvarado L."/>
            <person name="Arachchi H.M."/>
            <person name="Berlin A.M."/>
            <person name="Chapman S.B."/>
            <person name="Gainer-Dewar J."/>
            <person name="Goldberg J."/>
            <person name="Griggs A."/>
            <person name="Gujja S."/>
            <person name="Hansen M."/>
            <person name="Howarth C."/>
            <person name="Imamovic A."/>
            <person name="Ireland A."/>
            <person name="Larimer J."/>
            <person name="McCowan C."/>
            <person name="Murphy C."/>
            <person name="Pearson M."/>
            <person name="Poon T.W."/>
            <person name="Priest M."/>
            <person name="Roberts A."/>
            <person name="Saif S."/>
            <person name="Shea T."/>
            <person name="Sisk P."/>
            <person name="Sykes S."/>
            <person name="Wortman J."/>
            <person name="Nusbaum C."/>
            <person name="Birren B."/>
        </authorList>
    </citation>
    <scope>NUCLEOTIDE SEQUENCE [LARGE SCALE GENOMIC DNA]</scope>
    <source>
        <strain evidence="2">ATCC 38817</strain>
    </source>
</reference>